<dbReference type="Proteomes" id="UP000006039">
    <property type="component" value="Unassembled WGS sequence"/>
</dbReference>
<accession>J8TT43</accession>
<proteinExistence type="predicted"/>
<reference evidence="1" key="3">
    <citation type="submission" date="2010-09" db="EMBL/GenBank/DDBJ databases">
        <title>Annotation of Gaeumannomyces graminis var. tritici R3-111a-1.</title>
        <authorList>
            <consortium name="The Broad Institute Genome Sequencing Platform"/>
            <person name="Ma L.-J."/>
            <person name="Dead R."/>
            <person name="Young S.K."/>
            <person name="Zeng Q."/>
            <person name="Gargeya S."/>
            <person name="Fitzgerald M."/>
            <person name="Haas B."/>
            <person name="Abouelleil A."/>
            <person name="Alvarado L."/>
            <person name="Arachchi H.M."/>
            <person name="Berlin A."/>
            <person name="Brown A."/>
            <person name="Chapman S.B."/>
            <person name="Chen Z."/>
            <person name="Dunbar C."/>
            <person name="Freedman E."/>
            <person name="Gearin G."/>
            <person name="Gellesch M."/>
            <person name="Goldberg J."/>
            <person name="Griggs A."/>
            <person name="Gujja S."/>
            <person name="Heiman D."/>
            <person name="Howarth C."/>
            <person name="Larson L."/>
            <person name="Lui A."/>
            <person name="MacDonald P.J.P."/>
            <person name="Mehta T."/>
            <person name="Montmayeur A."/>
            <person name="Murphy C."/>
            <person name="Neiman D."/>
            <person name="Pearson M."/>
            <person name="Priest M."/>
            <person name="Roberts A."/>
            <person name="Saif S."/>
            <person name="Shea T."/>
            <person name="Shenoy N."/>
            <person name="Sisk P."/>
            <person name="Stolte C."/>
            <person name="Sykes S."/>
            <person name="Yandava C."/>
            <person name="Wortman J."/>
            <person name="Nusbaum C."/>
            <person name="Birren B."/>
        </authorList>
    </citation>
    <scope>NUCLEOTIDE SEQUENCE</scope>
    <source>
        <strain evidence="1">R3-111a-1</strain>
    </source>
</reference>
<dbReference type="GeneID" id="20354825"/>
<dbReference type="OrthoDB" id="3182339at2759"/>
<reference evidence="2" key="5">
    <citation type="submission" date="2018-04" db="UniProtKB">
        <authorList>
            <consortium name="EnsemblFungi"/>
        </authorList>
    </citation>
    <scope>IDENTIFICATION</scope>
    <source>
        <strain evidence="2">R3-111a-1</strain>
    </source>
</reference>
<dbReference type="VEuPathDB" id="FungiDB:GGTG_14367"/>
<dbReference type="EMBL" id="GL385704">
    <property type="protein sequence ID" value="EJT68054.1"/>
    <property type="molecule type" value="Genomic_DNA"/>
</dbReference>
<evidence type="ECO:0000313" key="1">
    <source>
        <dbReference type="EMBL" id="EJT68054.1"/>
    </source>
</evidence>
<gene>
    <name evidence="2" type="primary">20354825</name>
    <name evidence="1" type="ORF">GGTG_14367</name>
</gene>
<name>J8TT43_GAET3</name>
<keyword evidence="3" id="KW-1185">Reference proteome</keyword>
<dbReference type="AlphaFoldDB" id="J8TT43"/>
<feature type="non-terminal residue" evidence="1">
    <location>
        <position position="96"/>
    </location>
</feature>
<reference evidence="3" key="1">
    <citation type="submission" date="2010-07" db="EMBL/GenBank/DDBJ databases">
        <title>The genome sequence of Gaeumannomyces graminis var. tritici strain R3-111a-1.</title>
        <authorList>
            <consortium name="The Broad Institute Genome Sequencing Platform"/>
            <person name="Ma L.-J."/>
            <person name="Dead R."/>
            <person name="Young S."/>
            <person name="Zeng Q."/>
            <person name="Koehrsen M."/>
            <person name="Alvarado L."/>
            <person name="Berlin A."/>
            <person name="Chapman S.B."/>
            <person name="Chen Z."/>
            <person name="Freedman E."/>
            <person name="Gellesch M."/>
            <person name="Goldberg J."/>
            <person name="Griggs A."/>
            <person name="Gujja S."/>
            <person name="Heilman E.R."/>
            <person name="Heiman D."/>
            <person name="Hepburn T."/>
            <person name="Howarth C."/>
            <person name="Jen D."/>
            <person name="Larson L."/>
            <person name="Mehta T."/>
            <person name="Neiman D."/>
            <person name="Pearson M."/>
            <person name="Roberts A."/>
            <person name="Saif S."/>
            <person name="Shea T."/>
            <person name="Shenoy N."/>
            <person name="Sisk P."/>
            <person name="Stolte C."/>
            <person name="Sykes S."/>
            <person name="Walk T."/>
            <person name="White J."/>
            <person name="Yandava C."/>
            <person name="Haas B."/>
            <person name="Nusbaum C."/>
            <person name="Birren B."/>
        </authorList>
    </citation>
    <scope>NUCLEOTIDE SEQUENCE [LARGE SCALE GENOMIC DNA]</scope>
    <source>
        <strain evidence="3">R3-111a-1</strain>
    </source>
</reference>
<dbReference type="EnsemblFungi" id="EJT68054">
    <property type="protein sequence ID" value="EJT68054"/>
    <property type="gene ID" value="GGTG_14367"/>
</dbReference>
<evidence type="ECO:0000313" key="2">
    <source>
        <dbReference type="EnsemblFungi" id="EJT68054"/>
    </source>
</evidence>
<sequence length="96" mass="10959">MVDSLVTELVSFYQGQWPCYRPAPPSGTKWHTYFGVDEIQGKVQDKFAVWFANHLFYEYLGKVDQVMLRLDVAPPVVAHGPLVAFVDNHRTSIKGF</sequence>
<dbReference type="RefSeq" id="XP_009230558.1">
    <property type="nucleotide sequence ID" value="XM_009232294.1"/>
</dbReference>
<protein>
    <submittedName>
        <fullName evidence="1 2">Uncharacterized protein</fullName>
    </submittedName>
</protein>
<reference evidence="2" key="4">
    <citation type="journal article" date="2015" name="G3 (Bethesda)">
        <title>Genome sequences of three phytopathogenic species of the Magnaporthaceae family of fungi.</title>
        <authorList>
            <person name="Okagaki L.H."/>
            <person name="Nunes C.C."/>
            <person name="Sailsbery J."/>
            <person name="Clay B."/>
            <person name="Brown D."/>
            <person name="John T."/>
            <person name="Oh Y."/>
            <person name="Young N."/>
            <person name="Fitzgerald M."/>
            <person name="Haas B.J."/>
            <person name="Zeng Q."/>
            <person name="Young S."/>
            <person name="Adiconis X."/>
            <person name="Fan L."/>
            <person name="Levin J.Z."/>
            <person name="Mitchell T.K."/>
            <person name="Okubara P.A."/>
            <person name="Farman M.L."/>
            <person name="Kohn L.M."/>
            <person name="Birren B."/>
            <person name="Ma L.-J."/>
            <person name="Dean R.A."/>
        </authorList>
    </citation>
    <scope>NUCLEOTIDE SEQUENCE</scope>
    <source>
        <strain evidence="2">R3-111a-1</strain>
    </source>
</reference>
<organism evidence="1">
    <name type="scientific">Gaeumannomyces tritici (strain R3-111a-1)</name>
    <name type="common">Wheat and barley take-all root rot fungus</name>
    <name type="synonym">Gaeumannomyces graminis var. tritici</name>
    <dbReference type="NCBI Taxonomy" id="644352"/>
    <lineage>
        <taxon>Eukaryota</taxon>
        <taxon>Fungi</taxon>
        <taxon>Dikarya</taxon>
        <taxon>Ascomycota</taxon>
        <taxon>Pezizomycotina</taxon>
        <taxon>Sordariomycetes</taxon>
        <taxon>Sordariomycetidae</taxon>
        <taxon>Magnaporthales</taxon>
        <taxon>Magnaporthaceae</taxon>
        <taxon>Gaeumannomyces</taxon>
    </lineage>
</organism>
<evidence type="ECO:0000313" key="3">
    <source>
        <dbReference type="Proteomes" id="UP000006039"/>
    </source>
</evidence>
<reference evidence="1" key="2">
    <citation type="submission" date="2010-07" db="EMBL/GenBank/DDBJ databases">
        <authorList>
            <consortium name="The Broad Institute Genome Sequencing Platform"/>
            <consortium name="Broad Institute Genome Sequencing Center for Infectious Disease"/>
            <person name="Ma L.-J."/>
            <person name="Dead R."/>
            <person name="Young S."/>
            <person name="Zeng Q."/>
            <person name="Koehrsen M."/>
            <person name="Alvarado L."/>
            <person name="Berlin A."/>
            <person name="Chapman S.B."/>
            <person name="Chen Z."/>
            <person name="Freedman E."/>
            <person name="Gellesch M."/>
            <person name="Goldberg J."/>
            <person name="Griggs A."/>
            <person name="Gujja S."/>
            <person name="Heilman E.R."/>
            <person name="Heiman D."/>
            <person name="Hepburn T."/>
            <person name="Howarth C."/>
            <person name="Jen D."/>
            <person name="Larson L."/>
            <person name="Mehta T."/>
            <person name="Neiman D."/>
            <person name="Pearson M."/>
            <person name="Roberts A."/>
            <person name="Saif S."/>
            <person name="Shea T."/>
            <person name="Shenoy N."/>
            <person name="Sisk P."/>
            <person name="Stolte C."/>
            <person name="Sykes S."/>
            <person name="Walk T."/>
            <person name="White J."/>
            <person name="Yandava C."/>
            <person name="Haas B."/>
            <person name="Nusbaum C."/>
            <person name="Birren B."/>
        </authorList>
    </citation>
    <scope>NUCLEOTIDE SEQUENCE</scope>
    <source>
        <strain evidence="1">R3-111a-1</strain>
    </source>
</reference>